<dbReference type="Gene3D" id="1.10.10.60">
    <property type="entry name" value="Homeodomain-like"/>
    <property type="match status" value="1"/>
</dbReference>
<evidence type="ECO:0000256" key="3">
    <source>
        <dbReference type="ARBA" id="ARBA00023163"/>
    </source>
</evidence>
<evidence type="ECO:0000259" key="5">
    <source>
        <dbReference type="PROSITE" id="PS50977"/>
    </source>
</evidence>
<name>A0ABS6B8M5_9NOCA</name>
<sequence length="193" mass="21487">MTPSRARGRPRSEERRDAILTAAMELIQEDDLRRASVDRIAERSGVSKATIYKWWPNRTAVAVDAFLRQMMADAPVPDTGSAAEDFRLTLRGMMRFYTSAFGAIYAQLVGEAQFYPTERERIRTHQVNIRRAAVKKIWDRGVARGELDPNVDPEVALDLIFGVAMYRMTTGHGGLTPADADAIVATAMRALAS</sequence>
<dbReference type="PROSITE" id="PS50977">
    <property type="entry name" value="HTH_TETR_2"/>
    <property type="match status" value="1"/>
</dbReference>
<reference evidence="6 7" key="1">
    <citation type="submission" date="2021-06" db="EMBL/GenBank/DDBJ databases">
        <title>Actinomycetes sequencing.</title>
        <authorList>
            <person name="Shan Q."/>
        </authorList>
    </citation>
    <scope>NUCLEOTIDE SEQUENCE [LARGE SCALE GENOMIC DNA]</scope>
    <source>
        <strain evidence="6 7">NEAU-G5</strain>
    </source>
</reference>
<keyword evidence="7" id="KW-1185">Reference proteome</keyword>
<dbReference type="EMBL" id="JAHKNI010000015">
    <property type="protein sequence ID" value="MBU3066652.1"/>
    <property type="molecule type" value="Genomic_DNA"/>
</dbReference>
<dbReference type="InterPro" id="IPR036271">
    <property type="entry name" value="Tet_transcr_reg_TetR-rel_C_sf"/>
</dbReference>
<evidence type="ECO:0000256" key="2">
    <source>
        <dbReference type="ARBA" id="ARBA00023125"/>
    </source>
</evidence>
<dbReference type="InterPro" id="IPR050109">
    <property type="entry name" value="HTH-type_TetR-like_transc_reg"/>
</dbReference>
<comment type="caution">
    <text evidence="6">The sequence shown here is derived from an EMBL/GenBank/DDBJ whole genome shotgun (WGS) entry which is preliminary data.</text>
</comment>
<dbReference type="Proteomes" id="UP000733379">
    <property type="component" value="Unassembled WGS sequence"/>
</dbReference>
<proteinExistence type="predicted"/>
<dbReference type="PRINTS" id="PR00455">
    <property type="entry name" value="HTHTETR"/>
</dbReference>
<evidence type="ECO:0000313" key="7">
    <source>
        <dbReference type="Proteomes" id="UP000733379"/>
    </source>
</evidence>
<dbReference type="RefSeq" id="WP_215922723.1">
    <property type="nucleotide sequence ID" value="NZ_JAHKNI010000015.1"/>
</dbReference>
<evidence type="ECO:0000256" key="1">
    <source>
        <dbReference type="ARBA" id="ARBA00023015"/>
    </source>
</evidence>
<evidence type="ECO:0000313" key="6">
    <source>
        <dbReference type="EMBL" id="MBU3066652.1"/>
    </source>
</evidence>
<dbReference type="InterPro" id="IPR011075">
    <property type="entry name" value="TetR_C"/>
</dbReference>
<keyword evidence="2 4" id="KW-0238">DNA-binding</keyword>
<dbReference type="Gene3D" id="1.10.357.10">
    <property type="entry name" value="Tetracycline Repressor, domain 2"/>
    <property type="match status" value="1"/>
</dbReference>
<dbReference type="SUPFAM" id="SSF48498">
    <property type="entry name" value="Tetracyclin repressor-like, C-terminal domain"/>
    <property type="match status" value="1"/>
</dbReference>
<dbReference type="SUPFAM" id="SSF46689">
    <property type="entry name" value="Homeodomain-like"/>
    <property type="match status" value="1"/>
</dbReference>
<protein>
    <submittedName>
        <fullName evidence="6">TetR/AcrR family transcriptional regulator</fullName>
    </submittedName>
</protein>
<dbReference type="PANTHER" id="PTHR30055">
    <property type="entry name" value="HTH-TYPE TRANSCRIPTIONAL REGULATOR RUTR"/>
    <property type="match status" value="1"/>
</dbReference>
<evidence type="ECO:0000256" key="4">
    <source>
        <dbReference type="PROSITE-ProRule" id="PRU00335"/>
    </source>
</evidence>
<feature type="domain" description="HTH tetR-type" evidence="5">
    <location>
        <begin position="13"/>
        <end position="73"/>
    </location>
</feature>
<dbReference type="Pfam" id="PF00440">
    <property type="entry name" value="TetR_N"/>
    <property type="match status" value="1"/>
</dbReference>
<dbReference type="InterPro" id="IPR001647">
    <property type="entry name" value="HTH_TetR"/>
</dbReference>
<feature type="DNA-binding region" description="H-T-H motif" evidence="4">
    <location>
        <begin position="36"/>
        <end position="55"/>
    </location>
</feature>
<accession>A0ABS6B8M5</accession>
<organism evidence="6 7">
    <name type="scientific">Nocardia albiluteola</name>
    <dbReference type="NCBI Taxonomy" id="2842303"/>
    <lineage>
        <taxon>Bacteria</taxon>
        <taxon>Bacillati</taxon>
        <taxon>Actinomycetota</taxon>
        <taxon>Actinomycetes</taxon>
        <taxon>Mycobacteriales</taxon>
        <taxon>Nocardiaceae</taxon>
        <taxon>Nocardia</taxon>
    </lineage>
</organism>
<keyword evidence="3" id="KW-0804">Transcription</keyword>
<keyword evidence="1" id="KW-0805">Transcription regulation</keyword>
<dbReference type="PANTHER" id="PTHR30055:SF148">
    <property type="entry name" value="TETR-FAMILY TRANSCRIPTIONAL REGULATOR"/>
    <property type="match status" value="1"/>
</dbReference>
<dbReference type="Pfam" id="PF16859">
    <property type="entry name" value="TetR_C_11"/>
    <property type="match status" value="1"/>
</dbReference>
<dbReference type="InterPro" id="IPR009057">
    <property type="entry name" value="Homeodomain-like_sf"/>
</dbReference>
<gene>
    <name evidence="6" type="ORF">KO481_34690</name>
</gene>